<feature type="region of interest" description="Disordered" evidence="2">
    <location>
        <begin position="180"/>
        <end position="203"/>
    </location>
</feature>
<feature type="compositionally biased region" description="Low complexity" evidence="2">
    <location>
        <begin position="188"/>
        <end position="203"/>
    </location>
</feature>
<organism evidence="4 5">
    <name type="scientific">Bodo saltans</name>
    <name type="common">Flagellated protozoan</name>
    <dbReference type="NCBI Taxonomy" id="75058"/>
    <lineage>
        <taxon>Eukaryota</taxon>
        <taxon>Discoba</taxon>
        <taxon>Euglenozoa</taxon>
        <taxon>Kinetoplastea</taxon>
        <taxon>Metakinetoplastina</taxon>
        <taxon>Eubodonida</taxon>
        <taxon>Bodonidae</taxon>
        <taxon>Bodo</taxon>
    </lineage>
</organism>
<dbReference type="EMBL" id="CYKH01001390">
    <property type="protein sequence ID" value="CUG86771.1"/>
    <property type="molecule type" value="Genomic_DNA"/>
</dbReference>
<dbReference type="PROSITE" id="PS50097">
    <property type="entry name" value="BTB"/>
    <property type="match status" value="1"/>
</dbReference>
<protein>
    <recommendedName>
        <fullName evidence="3">BTB domain-containing protein</fullName>
    </recommendedName>
</protein>
<feature type="region of interest" description="Disordered" evidence="2">
    <location>
        <begin position="672"/>
        <end position="721"/>
    </location>
</feature>
<reference evidence="5" key="1">
    <citation type="submission" date="2015-09" db="EMBL/GenBank/DDBJ databases">
        <authorList>
            <consortium name="Pathogen Informatics"/>
        </authorList>
    </citation>
    <scope>NUCLEOTIDE SEQUENCE [LARGE SCALE GENOMIC DNA]</scope>
    <source>
        <strain evidence="5">Lake Konstanz</strain>
    </source>
</reference>
<accession>A0A0S4JBF6</accession>
<dbReference type="VEuPathDB" id="TriTrypDB:BSAL_94655"/>
<evidence type="ECO:0000256" key="1">
    <source>
        <dbReference type="SAM" id="Coils"/>
    </source>
</evidence>
<feature type="region of interest" description="Disordered" evidence="2">
    <location>
        <begin position="796"/>
        <end position="843"/>
    </location>
</feature>
<feature type="compositionally biased region" description="Polar residues" evidence="2">
    <location>
        <begin position="811"/>
        <end position="820"/>
    </location>
</feature>
<sequence>MIGAAPPLSSRGAFSGPISPSVAPSDASLFLHRIVLSQSCPSYFGTILHAPLSKGATSTSVRREVRWVREDRLAPEVCTTAVPVVLRYIYSGVLGVLSPGGRNEIAPLEIDDVCAVLIVGAAWCCGPAAQHEERLTSLVSYLYEYFIGLCDAANNVTQLQHTDEDDVRCTLTESIDDVPHSQIPMTLPSPKMNNNKNNSASPPSLWSREELIKNFMKFIATVDALAAAQEQLNERLRAHQEARHQHLGATVDESHVVRTSDIHQPLVLFPAKQGELTLADAAVMQRNARFALSGNRHASDVSEVDNLTTTQQIFGSLWFRIRESLIALTVASLGSELLLPMLPEIVRGMNDAGTTTSSSSWDACVVNIYRDCETKIADPLPRSTDPTSLGSQQDELVFFATAPSVVAETLGVTAHQIDKENFFCGASLRTICWLVWRWSMILLGAVNEASAARRELLSAVCDAYVDGLPTEESISLLLAQKLDGDGEMIATDSEDDRTQLLVNLGRACRMHDILRLQQAALSRLAAAMMTKLLTPNVSDEVMCCQADIIKASGLSSVLPWRFATTSSSFAESLPHSLWNALSTVVSCSPGRIAVRCGATTDLICISSFETPIVAPMVVWTAAVAFRDARLVRWMLQEYFAALSETDLANATQNAPQAPSLWSALSLASATMVTSKTPGPRKRGRSSSQTSNSQLVKEPQVHRDRAVTPRQPTHPGRDEESLPLFSTFVGREILTALSPVAAHFPTNPESLFPITMDERATERVQMKASTWDEVLAEDHDKLTSWMGSVQELCDKLFRNGPPHPPPAAAAEVNNTASTGDSVATEDDNNTTQHPTLLTADDEGRVRQSTLALRKQLDESRRVRETHAENIRLALRALLTDELREAQDTLSSLTTETLKPAMDEVRALEASRACAQHEMKTLQSHIDDLTSKLESVQKQCTSQLDTARAQLTQYRGLVEKQELRASRMMDSLDTHIIPALEAKRSAVLTKMLETVSGAVSTLREQGVGV</sequence>
<dbReference type="AlphaFoldDB" id="A0A0S4JBF6"/>
<evidence type="ECO:0000313" key="4">
    <source>
        <dbReference type="EMBL" id="CUG86771.1"/>
    </source>
</evidence>
<feature type="compositionally biased region" description="Polar residues" evidence="2">
    <location>
        <begin position="685"/>
        <end position="694"/>
    </location>
</feature>
<evidence type="ECO:0000259" key="3">
    <source>
        <dbReference type="PROSITE" id="PS50097"/>
    </source>
</evidence>
<proteinExistence type="predicted"/>
<dbReference type="Proteomes" id="UP000051952">
    <property type="component" value="Unassembled WGS sequence"/>
</dbReference>
<evidence type="ECO:0000256" key="2">
    <source>
        <dbReference type="SAM" id="MobiDB-lite"/>
    </source>
</evidence>
<keyword evidence="1" id="KW-0175">Coiled coil</keyword>
<name>A0A0S4JBF6_BODSA</name>
<feature type="coiled-coil region" evidence="1">
    <location>
        <begin position="874"/>
        <end position="962"/>
    </location>
</feature>
<gene>
    <name evidence="4" type="ORF">BSAL_94655</name>
</gene>
<dbReference type="InterPro" id="IPR000210">
    <property type="entry name" value="BTB/POZ_dom"/>
</dbReference>
<keyword evidence="5" id="KW-1185">Reference proteome</keyword>
<feature type="domain" description="BTB" evidence="3">
    <location>
        <begin position="16"/>
        <end position="98"/>
    </location>
</feature>
<evidence type="ECO:0000313" key="5">
    <source>
        <dbReference type="Proteomes" id="UP000051952"/>
    </source>
</evidence>